<keyword evidence="7" id="KW-0325">Glycoprotein</keyword>
<dbReference type="Pfam" id="PF03567">
    <property type="entry name" value="Sulfotransfer_2"/>
    <property type="match status" value="1"/>
</dbReference>
<gene>
    <name evidence="8" type="ORF">FKY71_09625</name>
</gene>
<dbReference type="PANTHER" id="PTHR12137:SF54">
    <property type="entry name" value="CARBOHYDRATE SULFOTRANSFERASE"/>
    <property type="match status" value="1"/>
</dbReference>
<dbReference type="Proteomes" id="UP000315400">
    <property type="component" value="Unassembled WGS sequence"/>
</dbReference>
<evidence type="ECO:0000313" key="9">
    <source>
        <dbReference type="Proteomes" id="UP000315400"/>
    </source>
</evidence>
<keyword evidence="5" id="KW-0333">Golgi apparatus</keyword>
<dbReference type="InterPro" id="IPR027417">
    <property type="entry name" value="P-loop_NTPase"/>
</dbReference>
<dbReference type="GO" id="GO:0016020">
    <property type="term" value="C:membrane"/>
    <property type="evidence" value="ECO:0007669"/>
    <property type="project" value="InterPro"/>
</dbReference>
<keyword evidence="4" id="KW-1133">Transmembrane helix</keyword>
<keyword evidence="6" id="KW-0472">Membrane</keyword>
<evidence type="ECO:0000256" key="6">
    <source>
        <dbReference type="ARBA" id="ARBA00023136"/>
    </source>
</evidence>
<proteinExistence type="predicted"/>
<dbReference type="GO" id="GO:0008146">
    <property type="term" value="F:sulfotransferase activity"/>
    <property type="evidence" value="ECO:0007669"/>
    <property type="project" value="InterPro"/>
</dbReference>
<evidence type="ECO:0000256" key="3">
    <source>
        <dbReference type="ARBA" id="ARBA00022692"/>
    </source>
</evidence>
<dbReference type="InterPro" id="IPR018011">
    <property type="entry name" value="Carb_sulfotrans_8-10"/>
</dbReference>
<dbReference type="PANTHER" id="PTHR12137">
    <property type="entry name" value="CARBOHYDRATE SULFOTRANSFERASE"/>
    <property type="match status" value="1"/>
</dbReference>
<evidence type="ECO:0000313" key="8">
    <source>
        <dbReference type="EMBL" id="TQE99257.1"/>
    </source>
</evidence>
<dbReference type="Gene3D" id="3.40.50.300">
    <property type="entry name" value="P-loop containing nucleotide triphosphate hydrolases"/>
    <property type="match status" value="1"/>
</dbReference>
<comment type="subcellular location">
    <subcellularLocation>
        <location evidence="1">Golgi apparatus membrane</location>
        <topology evidence="1">Single-pass type II membrane protein</topology>
    </subcellularLocation>
</comment>
<evidence type="ECO:0000256" key="7">
    <source>
        <dbReference type="ARBA" id="ARBA00023180"/>
    </source>
</evidence>
<evidence type="ECO:0000256" key="1">
    <source>
        <dbReference type="ARBA" id="ARBA00004323"/>
    </source>
</evidence>
<dbReference type="InterPro" id="IPR005331">
    <property type="entry name" value="Sulfotransferase"/>
</dbReference>
<sequence>MTAIDHDNALKAIASRAFDRLSVKRLNVHVDESSKTLFLPIPKNANSFLKSIFLHNAPNLSFDYQKQTPLQFSKQNHGYYPVVCDSRILSNPTYKKILVLRQPERRLLSCYLDKVVKKLPGQHGKINKFLRKKSQDITFFDFAYYVSQIPDFKRDRHYRSQSLFTAIRVIHFDFVGCVENLDDTLNYLANERGMDVFRSENPGVTKKTKFQEASQISGHTHFANVPASQLLELGSFPHPSCFFDQDTAQLIRKTYEKDFDLYRYYFPEVENSTNQATTP</sequence>
<organism evidence="8 9">
    <name type="scientific">Spiribacter salinus</name>
    <dbReference type="NCBI Taxonomy" id="1335746"/>
    <lineage>
        <taxon>Bacteria</taxon>
        <taxon>Pseudomonadati</taxon>
        <taxon>Pseudomonadota</taxon>
        <taxon>Gammaproteobacteria</taxon>
        <taxon>Chromatiales</taxon>
        <taxon>Ectothiorhodospiraceae</taxon>
        <taxon>Spiribacter</taxon>
    </lineage>
</organism>
<dbReference type="EMBL" id="VIFK01000078">
    <property type="protein sequence ID" value="TQE99257.1"/>
    <property type="molecule type" value="Genomic_DNA"/>
</dbReference>
<keyword evidence="2 8" id="KW-0808">Transferase</keyword>
<accession>A0A540VR56</accession>
<protein>
    <submittedName>
        <fullName evidence="8">Sulfotransferase family protein</fullName>
    </submittedName>
</protein>
<evidence type="ECO:0000256" key="2">
    <source>
        <dbReference type="ARBA" id="ARBA00022679"/>
    </source>
</evidence>
<comment type="caution">
    <text evidence="8">The sequence shown here is derived from an EMBL/GenBank/DDBJ whole genome shotgun (WGS) entry which is preliminary data.</text>
</comment>
<dbReference type="AlphaFoldDB" id="A0A540VR56"/>
<reference evidence="8 9" key="1">
    <citation type="submission" date="2019-06" db="EMBL/GenBank/DDBJ databases">
        <title>Metagenome assembled Genome of Spiribacter salinus SL48-SHIP from the microbial mat of Salt Lake 48 (Novosibirsk region, Russia).</title>
        <authorList>
            <person name="Shipova A."/>
            <person name="Rozanov A.S."/>
            <person name="Bryanskaya A.V."/>
            <person name="Peltek S.E."/>
        </authorList>
    </citation>
    <scope>NUCLEOTIDE SEQUENCE [LARGE SCALE GENOMIC DNA]</scope>
    <source>
        <strain evidence="8">SL48-SHIP-2</strain>
    </source>
</reference>
<keyword evidence="3" id="KW-0812">Transmembrane</keyword>
<name>A0A540VR56_9GAMM</name>
<evidence type="ECO:0000256" key="5">
    <source>
        <dbReference type="ARBA" id="ARBA00023034"/>
    </source>
</evidence>
<evidence type="ECO:0000256" key="4">
    <source>
        <dbReference type="ARBA" id="ARBA00022989"/>
    </source>
</evidence>
<dbReference type="GO" id="GO:0016051">
    <property type="term" value="P:carbohydrate biosynthetic process"/>
    <property type="evidence" value="ECO:0007669"/>
    <property type="project" value="InterPro"/>
</dbReference>